<feature type="domain" description="Transposase putative helix-turn-helix" evidence="1">
    <location>
        <begin position="1"/>
        <end position="25"/>
    </location>
</feature>
<name>A0ABD4T9E4_9CYAN</name>
<sequence length="43" mass="4882">MRNVVKVRLYPTAEQQIALSKVFGCQDRGMMTAYQNSNKSFLG</sequence>
<keyword evidence="3" id="KW-1185">Reference proteome</keyword>
<dbReference type="AlphaFoldDB" id="A0ABD4T9E4"/>
<protein>
    <submittedName>
        <fullName evidence="2">Helix-turn-helix domain-containing protein</fullName>
    </submittedName>
</protein>
<evidence type="ECO:0000313" key="2">
    <source>
        <dbReference type="EMBL" id="MCM1985073.1"/>
    </source>
</evidence>
<dbReference type="Proteomes" id="UP000031561">
    <property type="component" value="Unassembled WGS sequence"/>
</dbReference>
<proteinExistence type="predicted"/>
<accession>A0ABD4T9E4</accession>
<organism evidence="2 3">
    <name type="scientific">Lyngbya confervoides BDU141951</name>
    <dbReference type="NCBI Taxonomy" id="1574623"/>
    <lineage>
        <taxon>Bacteria</taxon>
        <taxon>Bacillati</taxon>
        <taxon>Cyanobacteriota</taxon>
        <taxon>Cyanophyceae</taxon>
        <taxon>Oscillatoriophycideae</taxon>
        <taxon>Oscillatoriales</taxon>
        <taxon>Microcoleaceae</taxon>
        <taxon>Lyngbya</taxon>
    </lineage>
</organism>
<evidence type="ECO:0000313" key="3">
    <source>
        <dbReference type="Proteomes" id="UP000031561"/>
    </source>
</evidence>
<dbReference type="InterPro" id="IPR021027">
    <property type="entry name" value="Transposase_put_HTH"/>
</dbReference>
<dbReference type="Pfam" id="PF12323">
    <property type="entry name" value="HTH_OrfB_IS605"/>
    <property type="match status" value="1"/>
</dbReference>
<gene>
    <name evidence="2" type="ORF">QQ91_0019820</name>
</gene>
<dbReference type="EMBL" id="JTHE03000109">
    <property type="protein sequence ID" value="MCM1985073.1"/>
    <property type="molecule type" value="Genomic_DNA"/>
</dbReference>
<dbReference type="RefSeq" id="WP_201277209.1">
    <property type="nucleotide sequence ID" value="NZ_JTHE03000109.1"/>
</dbReference>
<evidence type="ECO:0000259" key="1">
    <source>
        <dbReference type="Pfam" id="PF12323"/>
    </source>
</evidence>
<reference evidence="2 3" key="1">
    <citation type="journal article" date="2015" name="Genome Announc.">
        <title>Draft Genome Sequence of Filamentous Marine Cyanobacterium Lyngbya confervoides Strain BDU141951.</title>
        <authorList>
            <person name="Chandrababunaidu M.M."/>
            <person name="Sen D."/>
            <person name="Tripathy S."/>
        </authorList>
    </citation>
    <scope>NUCLEOTIDE SEQUENCE [LARGE SCALE GENOMIC DNA]</scope>
    <source>
        <strain evidence="2 3">BDU141951</strain>
    </source>
</reference>
<comment type="caution">
    <text evidence="2">The sequence shown here is derived from an EMBL/GenBank/DDBJ whole genome shotgun (WGS) entry which is preliminary data.</text>
</comment>